<dbReference type="PANTHER" id="PTHR44169">
    <property type="entry name" value="NADPH-DEPENDENT 1-ACYLDIHYDROXYACETONE PHOSPHATE REDUCTASE"/>
    <property type="match status" value="1"/>
</dbReference>
<dbReference type="Gene3D" id="3.40.50.720">
    <property type="entry name" value="NAD(P)-binding Rossmann-like Domain"/>
    <property type="match status" value="1"/>
</dbReference>
<sequence length="285" mass="30856">MPNMSRAVLITGCSSGIGWATAEHLATVGWKVYATARRTEDIDSLQERGCKLLPLDVADEGSMREAVTQVERAEGAVGVLINNAGYAQYGAIEEVSLDQVRKQFETNVFGLVRMCQLVLPGMRRQNFGKIVNLSSMGGKLTFPGGGFYHGTKHALEAISDALRFEVGGFGVDVVVIEPGLIRTGFSEVAVGSIEKHTLGDGPYANFNAAVARATRNGYEKGLLAMLGGSPETVAHVIERAISSSRPRSRYKVTPSAQLLMWTRSLLPDRAWDTLLRTQYPQPAGR</sequence>
<dbReference type="InterPro" id="IPR002347">
    <property type="entry name" value="SDR_fam"/>
</dbReference>
<evidence type="ECO:0000256" key="3">
    <source>
        <dbReference type="RuleBase" id="RU000363"/>
    </source>
</evidence>
<protein>
    <recommendedName>
        <fullName evidence="4">Ketoreductase domain-containing protein</fullName>
    </recommendedName>
</protein>
<dbReference type="InterPro" id="IPR036291">
    <property type="entry name" value="NAD(P)-bd_dom_sf"/>
</dbReference>
<evidence type="ECO:0000256" key="1">
    <source>
        <dbReference type="ARBA" id="ARBA00006484"/>
    </source>
</evidence>
<dbReference type="Pfam" id="PF00106">
    <property type="entry name" value="adh_short"/>
    <property type="match status" value="1"/>
</dbReference>
<name>A0A6J4Q7V7_9ACTN</name>
<dbReference type="AlphaFoldDB" id="A0A6J4Q7V7"/>
<dbReference type="CDD" id="cd05374">
    <property type="entry name" value="17beta-HSD-like_SDR_c"/>
    <property type="match status" value="1"/>
</dbReference>
<dbReference type="PRINTS" id="PR00080">
    <property type="entry name" value="SDRFAMILY"/>
</dbReference>
<evidence type="ECO:0000256" key="2">
    <source>
        <dbReference type="ARBA" id="ARBA00023002"/>
    </source>
</evidence>
<dbReference type="SUPFAM" id="SSF51735">
    <property type="entry name" value="NAD(P)-binding Rossmann-fold domains"/>
    <property type="match status" value="1"/>
</dbReference>
<evidence type="ECO:0000259" key="4">
    <source>
        <dbReference type="SMART" id="SM00822"/>
    </source>
</evidence>
<accession>A0A6J4Q7V7</accession>
<dbReference type="PRINTS" id="PR00081">
    <property type="entry name" value="GDHRDH"/>
</dbReference>
<dbReference type="InterPro" id="IPR057326">
    <property type="entry name" value="KR_dom"/>
</dbReference>
<dbReference type="PANTHER" id="PTHR44169:SF6">
    <property type="entry name" value="NADPH-DEPENDENT 1-ACYLDIHYDROXYACETONE PHOSPHATE REDUCTASE"/>
    <property type="match status" value="1"/>
</dbReference>
<dbReference type="EMBL" id="CADCVD010000039">
    <property type="protein sequence ID" value="CAA9436356.1"/>
    <property type="molecule type" value="Genomic_DNA"/>
</dbReference>
<reference evidence="5" key="1">
    <citation type="submission" date="2020-02" db="EMBL/GenBank/DDBJ databases">
        <authorList>
            <person name="Meier V. D."/>
        </authorList>
    </citation>
    <scope>NUCLEOTIDE SEQUENCE</scope>
    <source>
        <strain evidence="5">AVDCRST_MAG37</strain>
    </source>
</reference>
<organism evidence="5">
    <name type="scientific">uncultured Rubrobacteraceae bacterium</name>
    <dbReference type="NCBI Taxonomy" id="349277"/>
    <lineage>
        <taxon>Bacteria</taxon>
        <taxon>Bacillati</taxon>
        <taxon>Actinomycetota</taxon>
        <taxon>Rubrobacteria</taxon>
        <taxon>Rubrobacterales</taxon>
        <taxon>Rubrobacteraceae</taxon>
        <taxon>environmental samples</taxon>
    </lineage>
</organism>
<dbReference type="NCBIfam" id="NF004826">
    <property type="entry name" value="PRK06182.1"/>
    <property type="match status" value="1"/>
</dbReference>
<dbReference type="GO" id="GO:0016491">
    <property type="term" value="F:oxidoreductase activity"/>
    <property type="evidence" value="ECO:0007669"/>
    <property type="project" value="UniProtKB-KW"/>
</dbReference>
<comment type="similarity">
    <text evidence="1 3">Belongs to the short-chain dehydrogenases/reductases (SDR) family.</text>
</comment>
<feature type="domain" description="Ketoreductase" evidence="4">
    <location>
        <begin position="6"/>
        <end position="179"/>
    </location>
</feature>
<gene>
    <name evidence="5" type="ORF">AVDCRST_MAG37-997</name>
</gene>
<keyword evidence="2" id="KW-0560">Oxidoreductase</keyword>
<dbReference type="SMART" id="SM00822">
    <property type="entry name" value="PKS_KR"/>
    <property type="match status" value="1"/>
</dbReference>
<proteinExistence type="inferred from homology"/>
<evidence type="ECO:0000313" key="5">
    <source>
        <dbReference type="EMBL" id="CAA9436356.1"/>
    </source>
</evidence>